<evidence type="ECO:0000313" key="1">
    <source>
        <dbReference type="EMBL" id="GES49296.1"/>
    </source>
</evidence>
<dbReference type="Proteomes" id="UP000390335">
    <property type="component" value="Unassembled WGS sequence"/>
</dbReference>
<dbReference type="EMBL" id="BLAJ01000002">
    <property type="protein sequence ID" value="GES49296.1"/>
    <property type="molecule type" value="Genomic_DNA"/>
</dbReference>
<accession>A0ABQ0Z1S3</accession>
<sequence>MTFFSSLVMPRLVVSATDVDAMNQSSQLHQGHGQKTRVMSPIMTLRRTFLPMGAESRASGCSPDFLPQKITHLMHM</sequence>
<evidence type="ECO:0000313" key="2">
    <source>
        <dbReference type="Proteomes" id="UP000390335"/>
    </source>
</evidence>
<reference evidence="1 2" key="1">
    <citation type="journal article" date="2020" name="Genome Biol. Evol.">
        <title>Rhizobium dioscoreae sp. nov., a plant growth-promoting bacterium isolated from yam (Dioscorea species).</title>
        <authorList>
            <person name="Ouyabe M."/>
            <person name="Tanaka N."/>
            <person name="Shiwa Y."/>
            <person name="Fujita N."/>
            <person name="Kikuno H."/>
            <person name="Babil P."/>
            <person name="Shiwachi H."/>
        </authorList>
    </citation>
    <scope>NUCLEOTIDE SEQUENCE [LARGE SCALE GENOMIC DNA]</scope>
    <source>
        <strain evidence="1 2">S-93</strain>
    </source>
</reference>
<gene>
    <name evidence="1" type="ORF">RsS93_19100</name>
</gene>
<name>A0ABQ0Z1S3_9HYPH</name>
<comment type="caution">
    <text evidence="1">The sequence shown here is derived from an EMBL/GenBank/DDBJ whole genome shotgun (WGS) entry which is preliminary data.</text>
</comment>
<organism evidence="1 2">
    <name type="scientific">Rhizobium dioscoreae</name>
    <dbReference type="NCBI Taxonomy" id="2653122"/>
    <lineage>
        <taxon>Bacteria</taxon>
        <taxon>Pseudomonadati</taxon>
        <taxon>Pseudomonadota</taxon>
        <taxon>Alphaproteobacteria</taxon>
        <taxon>Hyphomicrobiales</taxon>
        <taxon>Rhizobiaceae</taxon>
        <taxon>Rhizobium/Agrobacterium group</taxon>
        <taxon>Rhizobium</taxon>
    </lineage>
</organism>
<keyword evidence="2" id="KW-1185">Reference proteome</keyword>
<protein>
    <submittedName>
        <fullName evidence="1">Uncharacterized protein</fullName>
    </submittedName>
</protein>
<proteinExistence type="predicted"/>